<evidence type="ECO:0000256" key="1">
    <source>
        <dbReference type="ARBA" id="ARBA00005417"/>
    </source>
</evidence>
<dbReference type="GO" id="GO:0005524">
    <property type="term" value="F:ATP binding"/>
    <property type="evidence" value="ECO:0007669"/>
    <property type="project" value="UniProtKB-KW"/>
</dbReference>
<evidence type="ECO:0000256" key="3">
    <source>
        <dbReference type="ARBA" id="ARBA00022741"/>
    </source>
</evidence>
<dbReference type="GO" id="GO:0016887">
    <property type="term" value="F:ATP hydrolysis activity"/>
    <property type="evidence" value="ECO:0007669"/>
    <property type="project" value="InterPro"/>
</dbReference>
<feature type="region of interest" description="Disordered" evidence="5">
    <location>
        <begin position="240"/>
        <end position="267"/>
    </location>
</feature>
<gene>
    <name evidence="7" type="ORF">SAMN05216260_102458</name>
</gene>
<evidence type="ECO:0000256" key="2">
    <source>
        <dbReference type="ARBA" id="ARBA00022448"/>
    </source>
</evidence>
<dbReference type="CDD" id="cd03257">
    <property type="entry name" value="ABC_NikE_OppD_transporters"/>
    <property type="match status" value="1"/>
</dbReference>
<dbReference type="Pfam" id="PF00005">
    <property type="entry name" value="ABC_tran"/>
    <property type="match status" value="2"/>
</dbReference>
<name>A0A1G7E3R2_9ACTN</name>
<dbReference type="PROSITE" id="PS50893">
    <property type="entry name" value="ABC_TRANSPORTER_2"/>
    <property type="match status" value="2"/>
</dbReference>
<reference evidence="7 8" key="1">
    <citation type="submission" date="2016-10" db="EMBL/GenBank/DDBJ databases">
        <authorList>
            <person name="de Groot N.N."/>
        </authorList>
    </citation>
    <scope>NUCLEOTIDE SEQUENCE [LARGE SCALE GENOMIC DNA]</scope>
    <source>
        <strain evidence="7 8">CGMCC 4.1859</strain>
    </source>
</reference>
<dbReference type="OrthoDB" id="4008250at2"/>
<dbReference type="Proteomes" id="UP000198614">
    <property type="component" value="Unassembled WGS sequence"/>
</dbReference>
<comment type="similarity">
    <text evidence="1">Belongs to the ABC transporter superfamily.</text>
</comment>
<feature type="domain" description="ABC transporter" evidence="6">
    <location>
        <begin position="367"/>
        <end position="599"/>
    </location>
</feature>
<sequence length="612" mass="61947">MTGGAHEVLSVTDPVAEVAGLTLGPAGGGPPVLEDARLRVRRGQVVGVVGRSGSGKSSLAYGLLGHVRPGLEARAGTVRVAGLDPFDRAGARRLRGRVVSYLGQDPASSLNPALRIGAQLAEAVRLRTSAGRGDDVRARVGELLLSVRLPADRAFRRRLPGELSGGQAQRVALALALAGSPRLLVLDEPTSGLDTVLVAGMRTLLGEILAVGNRSALLISHDPGWLGSVTDDVIRLEAGRIVGGGPPTASPTAVPRGGGARGASGGAVGRSAAGGLPVGGPPGLGLLAGESSAAGCAPAGESPAGDAPTGGSPAGESPAGRSAGGEAHAREVPAREPSAGSPSMGEPPTGKPPAGEPSIGKPPVAELAVRELDARYGRELVLRGLSLTVPAGRCTAVVGPSGSGKTTLARCLAGLHRPVRGGVEWREPGAPHVGGAPVQLVPQDARGALNPRESVRTSLLRPLTGVGRRTGRDPAREAVRLLGLVGLDPDVLPRRPGELSGGQRQRVALARTLAARPRVLVCDEITSALDGETADAVLALLDSLRRELGLTVVMVTHDLAAAARHAEHVVVLDAGRAVESGPAGRVLAAPEHPVTRELLACAHHFAVPMPER</sequence>
<proteinExistence type="inferred from homology"/>
<evidence type="ECO:0000256" key="4">
    <source>
        <dbReference type="ARBA" id="ARBA00022840"/>
    </source>
</evidence>
<dbReference type="AlphaFoldDB" id="A0A1G7E3R2"/>
<dbReference type="GO" id="GO:0055085">
    <property type="term" value="P:transmembrane transport"/>
    <property type="evidence" value="ECO:0007669"/>
    <property type="project" value="UniProtKB-ARBA"/>
</dbReference>
<evidence type="ECO:0000256" key="5">
    <source>
        <dbReference type="SAM" id="MobiDB-lite"/>
    </source>
</evidence>
<feature type="region of interest" description="Disordered" evidence="5">
    <location>
        <begin position="292"/>
        <end position="361"/>
    </location>
</feature>
<dbReference type="EMBL" id="FNAX01000002">
    <property type="protein sequence ID" value="SDE58150.1"/>
    <property type="molecule type" value="Genomic_DNA"/>
</dbReference>
<feature type="domain" description="ABC transporter" evidence="6">
    <location>
        <begin position="16"/>
        <end position="263"/>
    </location>
</feature>
<evidence type="ECO:0000259" key="6">
    <source>
        <dbReference type="PROSITE" id="PS50893"/>
    </source>
</evidence>
<keyword evidence="4 7" id="KW-0067">ATP-binding</keyword>
<keyword evidence="3" id="KW-0547">Nucleotide-binding</keyword>
<dbReference type="PROSITE" id="PS00211">
    <property type="entry name" value="ABC_TRANSPORTER_1"/>
    <property type="match status" value="2"/>
</dbReference>
<feature type="compositionally biased region" description="Gly residues" evidence="5">
    <location>
        <begin position="256"/>
        <end position="267"/>
    </location>
</feature>
<dbReference type="SUPFAM" id="SSF52540">
    <property type="entry name" value="P-loop containing nucleoside triphosphate hydrolases"/>
    <property type="match status" value="2"/>
</dbReference>
<dbReference type="PANTHER" id="PTHR43776:SF7">
    <property type="entry name" value="D,D-DIPEPTIDE TRANSPORT ATP-BINDING PROTEIN DDPF-RELATED"/>
    <property type="match status" value="1"/>
</dbReference>
<dbReference type="SMART" id="SM00382">
    <property type="entry name" value="AAA"/>
    <property type="match status" value="2"/>
</dbReference>
<dbReference type="PANTHER" id="PTHR43776">
    <property type="entry name" value="TRANSPORT ATP-BINDING PROTEIN"/>
    <property type="match status" value="1"/>
</dbReference>
<dbReference type="InterPro" id="IPR050319">
    <property type="entry name" value="ABC_transp_ATP-bind"/>
</dbReference>
<dbReference type="InterPro" id="IPR017871">
    <property type="entry name" value="ABC_transporter-like_CS"/>
</dbReference>
<dbReference type="Gene3D" id="3.40.50.300">
    <property type="entry name" value="P-loop containing nucleotide triphosphate hydrolases"/>
    <property type="match status" value="2"/>
</dbReference>
<dbReference type="InterPro" id="IPR003439">
    <property type="entry name" value="ABC_transporter-like_ATP-bd"/>
</dbReference>
<protein>
    <submittedName>
        <fullName evidence="7">Peptide/nickel transport system ATP-binding protein</fullName>
    </submittedName>
</protein>
<keyword evidence="2" id="KW-0813">Transport</keyword>
<dbReference type="InterPro" id="IPR003593">
    <property type="entry name" value="AAA+_ATPase"/>
</dbReference>
<evidence type="ECO:0000313" key="7">
    <source>
        <dbReference type="EMBL" id="SDE58150.1"/>
    </source>
</evidence>
<dbReference type="InterPro" id="IPR027417">
    <property type="entry name" value="P-loop_NTPase"/>
</dbReference>
<evidence type="ECO:0000313" key="8">
    <source>
        <dbReference type="Proteomes" id="UP000198614"/>
    </source>
</evidence>
<accession>A0A1G7E3R2</accession>
<organism evidence="7 8">
    <name type="scientific">Streptomyces griseoaurantiacus</name>
    <dbReference type="NCBI Taxonomy" id="68213"/>
    <lineage>
        <taxon>Bacteria</taxon>
        <taxon>Bacillati</taxon>
        <taxon>Actinomycetota</taxon>
        <taxon>Actinomycetes</taxon>
        <taxon>Kitasatosporales</taxon>
        <taxon>Streptomycetaceae</taxon>
        <taxon>Streptomyces</taxon>
        <taxon>Streptomyces aurantiacus group</taxon>
    </lineage>
</organism>